<name>A0A918CX89_9ACTN</name>
<dbReference type="InterPro" id="IPR003673">
    <property type="entry name" value="CoA-Trfase_fam_III"/>
</dbReference>
<dbReference type="InterPro" id="IPR023606">
    <property type="entry name" value="CoA-Trfase_III_dom_1_sf"/>
</dbReference>
<protein>
    <recommendedName>
        <fullName evidence="4">CoA transferase</fullName>
    </recommendedName>
</protein>
<dbReference type="GO" id="GO:0003824">
    <property type="term" value="F:catalytic activity"/>
    <property type="evidence" value="ECO:0007669"/>
    <property type="project" value="InterPro"/>
</dbReference>
<dbReference type="Proteomes" id="UP000653411">
    <property type="component" value="Unassembled WGS sequence"/>
</dbReference>
<organism evidence="2 3">
    <name type="scientific">Streptomyces fuscichromogenes</name>
    <dbReference type="NCBI Taxonomy" id="1324013"/>
    <lineage>
        <taxon>Bacteria</taxon>
        <taxon>Bacillati</taxon>
        <taxon>Actinomycetota</taxon>
        <taxon>Actinomycetes</taxon>
        <taxon>Kitasatosporales</taxon>
        <taxon>Streptomycetaceae</taxon>
        <taxon>Streptomyces</taxon>
    </lineage>
</organism>
<dbReference type="InterPro" id="IPR044855">
    <property type="entry name" value="CoA-Trfase_III_dom3_sf"/>
</dbReference>
<gene>
    <name evidence="2" type="ORF">GCM10011578_094790</name>
</gene>
<dbReference type="Gene3D" id="3.30.1540.10">
    <property type="entry name" value="formyl-coa transferase, domain 3"/>
    <property type="match status" value="2"/>
</dbReference>
<dbReference type="AlphaFoldDB" id="A0A918CX89"/>
<evidence type="ECO:0008006" key="4">
    <source>
        <dbReference type="Google" id="ProtNLM"/>
    </source>
</evidence>
<dbReference type="PANTHER" id="PTHR48228">
    <property type="entry name" value="SUCCINYL-COA--D-CITRAMALATE COA-TRANSFERASE"/>
    <property type="match status" value="1"/>
</dbReference>
<comment type="caution">
    <text evidence="2">The sequence shown here is derived from an EMBL/GenBank/DDBJ whole genome shotgun (WGS) entry which is preliminary data.</text>
</comment>
<evidence type="ECO:0000256" key="1">
    <source>
        <dbReference type="SAM" id="MobiDB-lite"/>
    </source>
</evidence>
<keyword evidence="3" id="KW-1185">Reference proteome</keyword>
<sequence length="806" mass="85843">MESQERVRTGPLEGLVVVDLSTTEPGAFATQFLADSGADVVGIEPPGGSPLRSRAAWPALARGRRSAVLDVHDEADRTALFRLVEQADVLVTTMRPRTLKRLGLEREHLEQRNPRLVSAAVTGWGAGGPWRDLKGYEGLVMAKLGMFHVKRDIVVRPGPAFLSVPFATWGAAHTAVHGILAALLERESSGYGQHVEADLVRGIGTLDTWTWFTELVGLRWPEAYRTVEAYTPEGEPHSTLVYPLLVARTEDGHWLQFAQLGPRLFAAFLAELGLVRLLDEPKWAGFPDLGTQKLRTEFWEILLQRVGERTLAEWQQVFERNRDVNAEVFRSGPAVLEHRQLTHDARVTVAGGVRQPTTLVHMDGKPLTSARPAPRLDEHGDLVRAPSASSGPVLPPTDATGGLTLKGLTVLDLGVMFAGPFGAMLLSDLGARVIKVEPLGGDTIRRVFPFPEAGGAKVMQGKESICLDLRTDEGRAIVHELARRSDVVLQALRAGAAERAGVDAATLRAINPDLVYVDACGYGDGGPYGARPAYAPSIGAAGGVALTDAPHAGAAVGCLAELKRSAVQLYGAAAKPSLQADGLAALAVASAALLGLLARARGRALAPLTTSMLATVTHALLDRVIDYPGRPASPDVDDAGCGFHALYRLYRAADGWIFLAAPAVKEWQPLAAALGLSGAGRFDTPEARSAHDADLARALAELFVTRPAAEWEELLTAVDVGCVQVTEQPPEVVIQTHEELAVQYAATAESPVFGEHLRPGPTVRFSRSATQAKGGCLAGEHTDALLGELGYGSGEIAALRERGLVG</sequence>
<dbReference type="Pfam" id="PF02515">
    <property type="entry name" value="CoA_transf_3"/>
    <property type="match status" value="2"/>
</dbReference>
<dbReference type="InterPro" id="IPR050509">
    <property type="entry name" value="CoA-transferase_III"/>
</dbReference>
<dbReference type="Gene3D" id="3.40.50.10540">
    <property type="entry name" value="Crotonobetainyl-coa:carnitine coa-transferase, domain 1"/>
    <property type="match status" value="2"/>
</dbReference>
<dbReference type="RefSeq" id="WP_189269185.1">
    <property type="nucleotide sequence ID" value="NZ_BMML01000041.1"/>
</dbReference>
<evidence type="ECO:0000313" key="3">
    <source>
        <dbReference type="Proteomes" id="UP000653411"/>
    </source>
</evidence>
<proteinExistence type="predicted"/>
<dbReference type="EMBL" id="BMML01000041">
    <property type="protein sequence ID" value="GGN44124.1"/>
    <property type="molecule type" value="Genomic_DNA"/>
</dbReference>
<dbReference type="SUPFAM" id="SSF89796">
    <property type="entry name" value="CoA-transferase family III (CaiB/BaiF)"/>
    <property type="match status" value="2"/>
</dbReference>
<reference evidence="2" key="1">
    <citation type="journal article" date="2014" name="Int. J. Syst. Evol. Microbiol.">
        <title>Complete genome sequence of Corynebacterium casei LMG S-19264T (=DSM 44701T), isolated from a smear-ripened cheese.</title>
        <authorList>
            <consortium name="US DOE Joint Genome Institute (JGI-PGF)"/>
            <person name="Walter F."/>
            <person name="Albersmeier A."/>
            <person name="Kalinowski J."/>
            <person name="Ruckert C."/>
        </authorList>
    </citation>
    <scope>NUCLEOTIDE SEQUENCE</scope>
    <source>
        <strain evidence="2">CGMCC 4.7110</strain>
    </source>
</reference>
<feature type="region of interest" description="Disordered" evidence="1">
    <location>
        <begin position="360"/>
        <end position="397"/>
    </location>
</feature>
<reference evidence="2" key="2">
    <citation type="submission" date="2020-09" db="EMBL/GenBank/DDBJ databases">
        <authorList>
            <person name="Sun Q."/>
            <person name="Zhou Y."/>
        </authorList>
    </citation>
    <scope>NUCLEOTIDE SEQUENCE</scope>
    <source>
        <strain evidence="2">CGMCC 4.7110</strain>
    </source>
</reference>
<accession>A0A918CX89</accession>
<evidence type="ECO:0000313" key="2">
    <source>
        <dbReference type="EMBL" id="GGN44124.1"/>
    </source>
</evidence>
<dbReference type="PANTHER" id="PTHR48228:SF5">
    <property type="entry name" value="ALPHA-METHYLACYL-COA RACEMASE"/>
    <property type="match status" value="1"/>
</dbReference>